<reference evidence="1 2" key="1">
    <citation type="journal article" date="2011" name="J. Bacteriol.">
        <title>Complete genome sequence of Corynebacterium pseudotuberculosis I19, a strain isolated from a cow in Israel with bovine mastitis.</title>
        <authorList>
            <consortium name="Consortium: Rede Paraense de Genomica e Proteomica (RPGP)"/>
            <person name="Silva A."/>
            <person name="Schneider M.P."/>
            <person name="Cerdeira L."/>
            <person name="Barbosa M.S."/>
            <person name="Ramos R.T."/>
            <person name="Carneiro A.R."/>
            <person name="Santos R."/>
            <person name="Lima M."/>
            <person name="D'Afonseca V."/>
            <person name="Almeida S.S."/>
            <person name="Santos A.R."/>
            <person name="Soares S.C."/>
            <person name="Pinto A.C."/>
            <person name="Ali A."/>
            <person name="Dorella F.A."/>
            <person name="Rocha F."/>
            <person name="de Abreu V.A."/>
            <person name="Trost E."/>
            <person name="Tauch A."/>
            <person name="Shpigel N."/>
            <person name="Miyoshi A."/>
            <person name="Azevedo V."/>
        </authorList>
    </citation>
    <scope>NUCLEOTIDE SEQUENCE [LARGE SCALE GENOMIC DNA]</scope>
    <source>
        <strain evidence="1 2">C231</strain>
    </source>
</reference>
<dbReference type="AlphaFoldDB" id="D9QEA0"/>
<keyword evidence="2" id="KW-1185">Reference proteome</keyword>
<dbReference type="STRING" id="681645.CpC231_0330"/>
<sequence>MHTIFSLCTICFDLLKKLNKRVSVIPYAFYPYLGRFLSKRIGLEIEKFWQRIYIVWLVLISRIMMLGKAVLLGEEEQYCAQ</sequence>
<organism evidence="1 2">
    <name type="scientific">Corynebacterium pseudotuberculosis (strain C231)</name>
    <dbReference type="NCBI Taxonomy" id="681645"/>
    <lineage>
        <taxon>Bacteria</taxon>
        <taxon>Bacillati</taxon>
        <taxon>Actinomycetota</taxon>
        <taxon>Actinomycetes</taxon>
        <taxon>Mycobacteriales</taxon>
        <taxon>Corynebacteriaceae</taxon>
        <taxon>Corynebacterium</taxon>
    </lineage>
</organism>
<gene>
    <name evidence="1" type="ORF">CPC231_01680</name>
</gene>
<reference evidence="1 2" key="2">
    <citation type="journal article" date="2011" name="PLoS ONE">
        <title>Evidence for reductive genome evolution and lateral acquisition of virulence functions in two Corynebacterium pseudotuberculosis strains.</title>
        <authorList>
            <person name="Ruiz J.C."/>
            <person name="D'Afonseca V."/>
            <person name="Silva A."/>
            <person name="Ali A."/>
            <person name="Pinto A.C."/>
            <person name="Santos A.R."/>
            <person name="Rocha A.A."/>
            <person name="Lopes D.O."/>
            <person name="Dorella F.A."/>
            <person name="Pacheco L.G."/>
            <person name="Costa M.P."/>
            <person name="Turk M.Z."/>
            <person name="Seyffert N."/>
            <person name="Moraes P.M."/>
            <person name="Soares S.C."/>
            <person name="Almeida S.S."/>
            <person name="Castro T.L."/>
            <person name="Abreu V.A."/>
            <person name="Trost E."/>
            <person name="Baumbach J."/>
            <person name="Tauch A."/>
            <person name="Schneider M.P."/>
            <person name="McCulloch J."/>
            <person name="Cerdeira L.T."/>
            <person name="Ramos R.T."/>
            <person name="Zerlotini A."/>
            <person name="Dominitini A."/>
            <person name="Resende D.M."/>
            <person name="Coser E.M."/>
            <person name="Oliveira L.M."/>
            <person name="Pedrosa A.L."/>
            <person name="Vieira C.U."/>
            <person name="Guimaraes C.T."/>
            <person name="Bartholomeu D.C."/>
            <person name="Oliveira D.M."/>
            <person name="Santos F.R."/>
            <person name="Rabelo E.M."/>
            <person name="Lobo F.P."/>
            <person name="Franco G.R."/>
            <person name="Costa A.F."/>
            <person name="Castro I.M."/>
            <person name="Dias S.R."/>
            <person name="Ferro J.A."/>
            <person name="Ortega J.M."/>
            <person name="Paiva L.V."/>
            <person name="Goulart L.R."/>
            <person name="Almeida J.F."/>
            <person name="Ferro M.I."/>
            <person name="Carneiro N.P."/>
            <person name="Falcao P.R."/>
            <person name="Grynberg P."/>
            <person name="Teixeira S.M."/>
            <person name="Brommonschenkel S."/>
            <person name="Oliveira S.C."/>
            <person name="Meyer R."/>
            <person name="Moore R.J."/>
            <person name="Miyoshi A."/>
            <person name="Oliveira G.C."/>
            <person name="Azevedo V."/>
        </authorList>
    </citation>
    <scope>NUCLEOTIDE SEQUENCE [LARGE SCALE GENOMIC DNA]</scope>
    <source>
        <strain evidence="1 2">C231</strain>
    </source>
</reference>
<dbReference type="Proteomes" id="UP000000276">
    <property type="component" value="Chromosome"/>
</dbReference>
<dbReference type="EMBL" id="CP001829">
    <property type="protein sequence ID" value="ADL09823.2"/>
    <property type="molecule type" value="Genomic_DNA"/>
</dbReference>
<dbReference type="PATRIC" id="fig|681645.3.peg.338"/>
<dbReference type="HOGENOM" id="CLU_195136_0_0_11"/>
<proteinExistence type="predicted"/>
<dbReference type="KEGG" id="cpq:CPC231_01680"/>
<name>D9QEA0_CORP2</name>
<accession>D9QEA0</accession>
<protein>
    <submittedName>
        <fullName evidence="1">Uncharacterized protein</fullName>
    </submittedName>
</protein>
<evidence type="ECO:0000313" key="2">
    <source>
        <dbReference type="Proteomes" id="UP000000276"/>
    </source>
</evidence>
<evidence type="ECO:0000313" key="1">
    <source>
        <dbReference type="EMBL" id="ADL09823.2"/>
    </source>
</evidence>